<protein>
    <recommendedName>
        <fullName evidence="3">Chlorophyllase</fullName>
    </recommendedName>
</protein>
<comment type="caution">
    <text evidence="1">The sequence shown here is derived from an EMBL/GenBank/DDBJ whole genome shotgun (WGS) entry which is preliminary data.</text>
</comment>
<name>A0ABR0DT56_9LAMI</name>
<sequence length="231" mass="25113">MAAISDVFETGSYDITSITVTTSHASKPPVELFIIAPTTNGTYPVLLFCHGFYLTNTWYSSLLQHIASHGYIIVAPMVRLHSVLPNNVNRDDDKLALSGHSRGGKTAFTLALAIKNTPSKFKALIGIDPVAGSSSSMQLPPKILQYIPRSFDMSIPVAVIGTEYGNQRLGLIPPFAPDGVNHLEFFSESKPPVCYLLANGYGHCDILDDWIAGYLSYICKSGKGSKDSMRK</sequence>
<organism evidence="1 2">
    <name type="scientific">Penstemon davidsonii</name>
    <dbReference type="NCBI Taxonomy" id="160366"/>
    <lineage>
        <taxon>Eukaryota</taxon>
        <taxon>Viridiplantae</taxon>
        <taxon>Streptophyta</taxon>
        <taxon>Embryophyta</taxon>
        <taxon>Tracheophyta</taxon>
        <taxon>Spermatophyta</taxon>
        <taxon>Magnoliopsida</taxon>
        <taxon>eudicotyledons</taxon>
        <taxon>Gunneridae</taxon>
        <taxon>Pentapetalae</taxon>
        <taxon>asterids</taxon>
        <taxon>lamiids</taxon>
        <taxon>Lamiales</taxon>
        <taxon>Plantaginaceae</taxon>
        <taxon>Cheloneae</taxon>
        <taxon>Penstemon</taxon>
    </lineage>
</organism>
<evidence type="ECO:0008006" key="3">
    <source>
        <dbReference type="Google" id="ProtNLM"/>
    </source>
</evidence>
<accession>A0ABR0DT56</accession>
<dbReference type="PANTHER" id="PTHR33428">
    <property type="entry name" value="CHLOROPHYLLASE-2, CHLOROPLASTIC"/>
    <property type="match status" value="1"/>
</dbReference>
<dbReference type="InterPro" id="IPR029058">
    <property type="entry name" value="AB_hydrolase_fold"/>
</dbReference>
<dbReference type="Pfam" id="PF07224">
    <property type="entry name" value="Chlorophyllase"/>
    <property type="match status" value="2"/>
</dbReference>
<dbReference type="InterPro" id="IPR017395">
    <property type="entry name" value="Chlorophyllase-like"/>
</dbReference>
<dbReference type="Gene3D" id="3.40.50.1820">
    <property type="entry name" value="alpha/beta hydrolase"/>
    <property type="match status" value="1"/>
</dbReference>
<dbReference type="Proteomes" id="UP001291926">
    <property type="component" value="Unassembled WGS sequence"/>
</dbReference>
<dbReference type="EMBL" id="JAYDYQ010001087">
    <property type="protein sequence ID" value="KAK4492402.1"/>
    <property type="molecule type" value="Genomic_DNA"/>
</dbReference>
<evidence type="ECO:0000313" key="2">
    <source>
        <dbReference type="Proteomes" id="UP001291926"/>
    </source>
</evidence>
<proteinExistence type="predicted"/>
<gene>
    <name evidence="1" type="ORF">RD792_003207</name>
</gene>
<evidence type="ECO:0000313" key="1">
    <source>
        <dbReference type="EMBL" id="KAK4492402.1"/>
    </source>
</evidence>
<keyword evidence="2" id="KW-1185">Reference proteome</keyword>
<reference evidence="1 2" key="1">
    <citation type="journal article" date="2023" name="bioRxiv">
        <title>Genome report: Whole genome sequence and annotation of Penstemon davidsonii.</title>
        <authorList>
            <person name="Ostevik K.L."/>
            <person name="Alabady M."/>
            <person name="Zhang M."/>
            <person name="Rausher M.D."/>
        </authorList>
    </citation>
    <scope>NUCLEOTIDE SEQUENCE [LARGE SCALE GENOMIC DNA]</scope>
    <source>
        <strain evidence="1">DNT005</strain>
        <tissue evidence="1">Whole leaf</tissue>
    </source>
</reference>
<dbReference type="SUPFAM" id="SSF53474">
    <property type="entry name" value="alpha/beta-Hydrolases"/>
    <property type="match status" value="1"/>
</dbReference>
<dbReference type="PANTHER" id="PTHR33428:SF10">
    <property type="entry name" value="CHLOROPHYLLASE-1"/>
    <property type="match status" value="1"/>
</dbReference>